<evidence type="ECO:0000256" key="3">
    <source>
        <dbReference type="ARBA" id="ARBA00022475"/>
    </source>
</evidence>
<evidence type="ECO:0000313" key="13">
    <source>
        <dbReference type="Proteomes" id="UP001288620"/>
    </source>
</evidence>
<dbReference type="NCBIfam" id="NF003433">
    <property type="entry name" value="PRK04949.1"/>
    <property type="match status" value="1"/>
</dbReference>
<accession>A0ABU5LCT1</accession>
<dbReference type="InterPro" id="IPR059112">
    <property type="entry name" value="CysZ/EI24"/>
</dbReference>
<dbReference type="RefSeq" id="WP_322541812.1">
    <property type="nucleotide sequence ID" value="NZ_JAOBTT010000001.1"/>
</dbReference>
<dbReference type="HAMAP" id="MF_00468">
    <property type="entry name" value="CysZ"/>
    <property type="match status" value="1"/>
</dbReference>
<evidence type="ECO:0000256" key="1">
    <source>
        <dbReference type="ARBA" id="ARBA00004141"/>
    </source>
</evidence>
<feature type="transmembrane region" description="Helical" evidence="11">
    <location>
        <begin position="209"/>
        <end position="242"/>
    </location>
</feature>
<comment type="similarity">
    <text evidence="11">Belongs to the CysZ family.</text>
</comment>
<dbReference type="Pfam" id="PF07264">
    <property type="entry name" value="EI24"/>
    <property type="match status" value="1"/>
</dbReference>
<keyword evidence="6 11" id="KW-0812">Transmembrane</keyword>
<dbReference type="InterPro" id="IPR022985">
    <property type="entry name" value="Sulfate_CysZ"/>
</dbReference>
<dbReference type="PANTHER" id="PTHR37468:SF1">
    <property type="entry name" value="SULFATE TRANSPORTER CYSZ"/>
    <property type="match status" value="1"/>
</dbReference>
<dbReference type="InterPro" id="IPR050480">
    <property type="entry name" value="CysZ-like"/>
</dbReference>
<dbReference type="Proteomes" id="UP001288620">
    <property type="component" value="Unassembled WGS sequence"/>
</dbReference>
<evidence type="ECO:0000256" key="2">
    <source>
        <dbReference type="ARBA" id="ARBA00022448"/>
    </source>
</evidence>
<keyword evidence="2 11" id="KW-0813">Transport</keyword>
<comment type="subcellular location">
    <subcellularLocation>
        <location evidence="11">Cell inner membrane</location>
        <topology evidence="11">Multi-pass membrane protein</topology>
    </subcellularLocation>
    <subcellularLocation>
        <location evidence="1">Membrane</location>
        <topology evidence="1">Multi-pass membrane protein</topology>
    </subcellularLocation>
</comment>
<evidence type="ECO:0000256" key="4">
    <source>
        <dbReference type="ARBA" id="ARBA00022519"/>
    </source>
</evidence>
<feature type="transmembrane region" description="Helical" evidence="11">
    <location>
        <begin position="71"/>
        <end position="92"/>
    </location>
</feature>
<evidence type="ECO:0000256" key="7">
    <source>
        <dbReference type="ARBA" id="ARBA00022989"/>
    </source>
</evidence>
<evidence type="ECO:0000256" key="10">
    <source>
        <dbReference type="ARBA" id="ARBA00023192"/>
    </source>
</evidence>
<name>A0ABU5LCT1_9GAMM</name>
<dbReference type="EMBL" id="JAOBTT010000001">
    <property type="protein sequence ID" value="MDZ7277747.1"/>
    <property type="molecule type" value="Genomic_DNA"/>
</dbReference>
<evidence type="ECO:0000256" key="11">
    <source>
        <dbReference type="HAMAP-Rule" id="MF_00468"/>
    </source>
</evidence>
<keyword evidence="7 11" id="KW-1133">Transmembrane helix</keyword>
<feature type="transmembrane region" description="Helical" evidence="11">
    <location>
        <begin position="143"/>
        <end position="163"/>
    </location>
</feature>
<sequence length="253" mass="28985">MPATHSVSSFNGLHYFATGWKLVRLPGIRRYVVMPLLLNVLLLGSAFYWLFKRLGVWIPALMAQVPDWLQWLGYVLWPLSVISILLVFSYFFSTIANWIAAPFCGLLAEQLEARLTGKALPDSGWAGMIKDIPRIMKREWQKLAYYLPRALGLLLLYFIPGFGQTVAPVLWFLFSAWMLAIQYCDYPFDNHKVGFQQMRTALRQHKTANMQFGAMVSLFTMIPILNLAIMPVAVCGATAMWVDRYRQQLARLP</sequence>
<comment type="caution">
    <text evidence="12">The sequence shown here is derived from an EMBL/GenBank/DDBJ whole genome shotgun (WGS) entry which is preliminary data.</text>
</comment>
<keyword evidence="5 11" id="KW-0028">Amino-acid biosynthesis</keyword>
<keyword evidence="9 11" id="KW-0472">Membrane</keyword>
<evidence type="ECO:0000256" key="8">
    <source>
        <dbReference type="ARBA" id="ARBA00023032"/>
    </source>
</evidence>
<evidence type="ECO:0000256" key="9">
    <source>
        <dbReference type="ARBA" id="ARBA00023136"/>
    </source>
</evidence>
<proteinExistence type="inferred from homology"/>
<feature type="transmembrane region" description="Helical" evidence="11">
    <location>
        <begin position="31"/>
        <end position="51"/>
    </location>
</feature>
<organism evidence="12 13">
    <name type="scientific">Pantoea eucrina</name>
    <dbReference type="NCBI Taxonomy" id="472693"/>
    <lineage>
        <taxon>Bacteria</taxon>
        <taxon>Pseudomonadati</taxon>
        <taxon>Pseudomonadota</taxon>
        <taxon>Gammaproteobacteria</taxon>
        <taxon>Enterobacterales</taxon>
        <taxon>Erwiniaceae</taxon>
        <taxon>Pantoea</taxon>
    </lineage>
</organism>
<keyword evidence="4 11" id="KW-0997">Cell inner membrane</keyword>
<reference evidence="13" key="1">
    <citation type="submission" date="2023-07" db="EMBL/GenBank/DDBJ databases">
        <title>Structural and functional analysis of rice phyllospheric bacteria for their antimicrobial properties and defense elicitation against blast disease.</title>
        <authorList>
            <person name="Sahu K.P."/>
            <person name="Asharani P."/>
            <person name="Kumar M."/>
            <person name="Reddy B."/>
            <person name="Kumar A."/>
        </authorList>
    </citation>
    <scope>NUCLEOTIDE SEQUENCE [LARGE SCALE GENOMIC DNA]</scope>
    <source>
        <strain evidence="13">OsEp_Plm_30P10</strain>
    </source>
</reference>
<protein>
    <recommendedName>
        <fullName evidence="11">Sulfate transporter CysZ</fullName>
    </recommendedName>
</protein>
<evidence type="ECO:0000256" key="5">
    <source>
        <dbReference type="ARBA" id="ARBA00022605"/>
    </source>
</evidence>
<comment type="function">
    <text evidence="11">High affinity, high specificity proton-dependent sulfate transporter, which mediates sulfate uptake. Provides the sulfur source for the cysteine synthesis pathway.</text>
</comment>
<evidence type="ECO:0000313" key="12">
    <source>
        <dbReference type="EMBL" id="MDZ7277747.1"/>
    </source>
</evidence>
<keyword evidence="13" id="KW-1185">Reference proteome</keyword>
<keyword evidence="8 11" id="KW-0764">Sulfate transport</keyword>
<dbReference type="PANTHER" id="PTHR37468">
    <property type="entry name" value="SULFATE TRANSPORTER CYSZ"/>
    <property type="match status" value="1"/>
</dbReference>
<gene>
    <name evidence="11 12" type="primary">cysZ</name>
    <name evidence="12" type="ORF">N4G40_05565</name>
</gene>
<keyword evidence="3 11" id="KW-1003">Cell membrane</keyword>
<evidence type="ECO:0000256" key="6">
    <source>
        <dbReference type="ARBA" id="ARBA00022692"/>
    </source>
</evidence>
<keyword evidence="10 11" id="KW-0198">Cysteine biosynthesis</keyword>